<reference evidence="1" key="1">
    <citation type="submission" date="2009-10" db="EMBL/GenBank/DDBJ databases">
        <title>The genome sequence of Streptomyces sviceus strain ATCC 29083.</title>
        <authorList>
            <consortium name="The Broad Institute Genome Sequencing Platform"/>
            <consortium name="Broad Institute Microbial Sequencing Center"/>
            <person name="Fischbach M."/>
            <person name="Godfrey P."/>
            <person name="Ward D."/>
            <person name="Young S."/>
            <person name="Zeng Q."/>
            <person name="Koehrsen M."/>
            <person name="Alvarado L."/>
            <person name="Berlin A.M."/>
            <person name="Bochicchio J."/>
            <person name="Borenstein D."/>
            <person name="Chapman S.B."/>
            <person name="Chen Z."/>
            <person name="Engels R."/>
            <person name="Freedman E."/>
            <person name="Gellesch M."/>
            <person name="Goldberg J."/>
            <person name="Griggs A."/>
            <person name="Gujja S."/>
            <person name="Heilman E.R."/>
            <person name="Heiman D.I."/>
            <person name="Hepburn T.A."/>
            <person name="Howarth C."/>
            <person name="Jen D."/>
            <person name="Larson L."/>
            <person name="Lewis B."/>
            <person name="Mehta T."/>
            <person name="Park D."/>
            <person name="Pearson M."/>
            <person name="Richards J."/>
            <person name="Roberts A."/>
            <person name="Saif S."/>
            <person name="Shea T.D."/>
            <person name="Shenoy N."/>
            <person name="Sisk P."/>
            <person name="Stolte C."/>
            <person name="Sykes S.N."/>
            <person name="Thomson T."/>
            <person name="Walk T."/>
            <person name="White J."/>
            <person name="Yandava C."/>
            <person name="Straight P."/>
            <person name="Clardy J."/>
            <person name="Hung D."/>
            <person name="Kolter R."/>
            <person name="Mekalanos J."/>
            <person name="Walker S."/>
            <person name="Walsh C.T."/>
            <person name="Wieland-Brown L.C."/>
            <person name="Haas B."/>
            <person name="Nusbaum C."/>
            <person name="Birren B."/>
        </authorList>
    </citation>
    <scope>NUCLEOTIDE SEQUENCE [LARGE SCALE GENOMIC DNA]</scope>
    <source>
        <strain evidence="1">ATCC 29083</strain>
    </source>
</reference>
<dbReference type="AlphaFoldDB" id="B5I9C0"/>
<accession>B5I9C0</accession>
<dbReference type="EMBL" id="CM000951">
    <property type="protein sequence ID" value="EDY61675.2"/>
    <property type="molecule type" value="Genomic_DNA"/>
</dbReference>
<dbReference type="RefSeq" id="WP_007379552.1">
    <property type="nucleotide sequence ID" value="NZ_CM000951.1"/>
</dbReference>
<gene>
    <name evidence="1" type="ORF">SSEG_08255</name>
</gene>
<evidence type="ECO:0000313" key="1">
    <source>
        <dbReference type="EMBL" id="EDY61675.2"/>
    </source>
</evidence>
<protein>
    <submittedName>
        <fullName evidence="1">Uncharacterized protein</fullName>
    </submittedName>
</protein>
<keyword evidence="2" id="KW-1185">Reference proteome</keyword>
<dbReference type="Proteomes" id="UP000002785">
    <property type="component" value="Chromosome"/>
</dbReference>
<evidence type="ECO:0000313" key="2">
    <source>
        <dbReference type="Proteomes" id="UP000002785"/>
    </source>
</evidence>
<proteinExistence type="predicted"/>
<dbReference type="HOGENOM" id="CLU_2977498_0_0_11"/>
<organism evidence="1 2">
    <name type="scientific">Streptomyces sviceus (strain ATCC 29083 / DSM 924 / JCM 4929 / NBRC 13980 / NCIMB 11184 / NRRL 5439 / UC 5370)</name>
    <dbReference type="NCBI Taxonomy" id="463191"/>
    <lineage>
        <taxon>Bacteria</taxon>
        <taxon>Bacillati</taxon>
        <taxon>Actinomycetota</taxon>
        <taxon>Actinomycetes</taxon>
        <taxon>Kitasatosporales</taxon>
        <taxon>Streptomycetaceae</taxon>
        <taxon>Streptomyces</taxon>
    </lineage>
</organism>
<sequence length="58" mass="6808">MRRLLRRTVRGRLSAAVGRCVDVRVRGTLHQLVRDTEREPDRAKPVRFSLRTLIPEEL</sequence>
<name>B5I9C0_STRX2</name>